<dbReference type="Gene3D" id="3.40.30.10">
    <property type="entry name" value="Glutaredoxin"/>
    <property type="match status" value="1"/>
</dbReference>
<dbReference type="HOGENOM" id="CLU_026126_11_0_11"/>
<dbReference type="GO" id="GO:0045454">
    <property type="term" value="P:cell redox homeostasis"/>
    <property type="evidence" value="ECO:0007669"/>
    <property type="project" value="TreeGrafter"/>
</dbReference>
<dbReference type="PATRIC" id="fig|749927.5.peg.9182"/>
<dbReference type="PROSITE" id="PS51354">
    <property type="entry name" value="GLUTAREDOXIN_2"/>
    <property type="match status" value="1"/>
</dbReference>
<dbReference type="InterPro" id="IPR002109">
    <property type="entry name" value="Glutaredoxin"/>
</dbReference>
<evidence type="ECO:0000259" key="1">
    <source>
        <dbReference type="Pfam" id="PF00462"/>
    </source>
</evidence>
<dbReference type="OrthoDB" id="8991911at2"/>
<evidence type="ECO:0000313" key="2">
    <source>
        <dbReference type="EMBL" id="ADJ50533.1"/>
    </source>
</evidence>
<dbReference type="Proteomes" id="UP000000328">
    <property type="component" value="Chromosome"/>
</dbReference>
<sequence length="88" mass="9300">MSNVEVEFYWRPGCGFCAALERPLSKSGFNVRAINIWEDPAAAARVREVANGNETVPTVIVGSRAMVNPSFAEVEAAVKAASASASAE</sequence>
<reference evidence="2 3" key="1">
    <citation type="journal article" date="2010" name="Cell Res.">
        <title>Complete genome sequence of the rifamycin SV-producing Amycolatopsis mediterranei U32 revealed its genetic characteristics in phylogeny and metabolism.</title>
        <authorList>
            <person name="Zhao W."/>
            <person name="Zhong Y."/>
            <person name="Yuan H."/>
            <person name="Wang J."/>
            <person name="Zheng H."/>
            <person name="Wang Y."/>
            <person name="Cen X."/>
            <person name="Xu F."/>
            <person name="Bai J."/>
            <person name="Han X."/>
            <person name="Lu G."/>
            <person name="Zhu Y."/>
            <person name="Shao Z."/>
            <person name="Yan H."/>
            <person name="Li C."/>
            <person name="Peng N."/>
            <person name="Zhang Z."/>
            <person name="Zhang Y."/>
            <person name="Lin W."/>
            <person name="Fan Y."/>
            <person name="Qin Z."/>
            <person name="Hu Y."/>
            <person name="Zhu B."/>
            <person name="Wang S."/>
            <person name="Ding X."/>
            <person name="Zhao G.P."/>
        </authorList>
    </citation>
    <scope>NUCLEOTIDE SEQUENCE [LARGE SCALE GENOMIC DNA]</scope>
    <source>
        <strain evidence="3">U-32</strain>
    </source>
</reference>
<dbReference type="Pfam" id="PF00462">
    <property type="entry name" value="Glutaredoxin"/>
    <property type="match status" value="1"/>
</dbReference>
<organism evidence="2 3">
    <name type="scientific">Amycolatopsis mediterranei (strain U-32)</name>
    <dbReference type="NCBI Taxonomy" id="749927"/>
    <lineage>
        <taxon>Bacteria</taxon>
        <taxon>Bacillati</taxon>
        <taxon>Actinomycetota</taxon>
        <taxon>Actinomycetes</taxon>
        <taxon>Pseudonocardiales</taxon>
        <taxon>Pseudonocardiaceae</taxon>
        <taxon>Amycolatopsis</taxon>
    </lineage>
</organism>
<dbReference type="RefSeq" id="WP_013230558.1">
    <property type="nucleotide sequence ID" value="NC_014318.1"/>
</dbReference>
<dbReference type="InterPro" id="IPR051548">
    <property type="entry name" value="Grx-like_ET"/>
</dbReference>
<dbReference type="GO" id="GO:0009055">
    <property type="term" value="F:electron transfer activity"/>
    <property type="evidence" value="ECO:0007669"/>
    <property type="project" value="TreeGrafter"/>
</dbReference>
<dbReference type="PANTHER" id="PTHR34386:SF1">
    <property type="entry name" value="GLUTAREDOXIN-LIKE PROTEIN NRDH"/>
    <property type="match status" value="1"/>
</dbReference>
<feature type="domain" description="Glutaredoxin" evidence="1">
    <location>
        <begin position="6"/>
        <end position="63"/>
    </location>
</feature>
<dbReference type="eggNOG" id="COG0695">
    <property type="taxonomic scope" value="Bacteria"/>
</dbReference>
<dbReference type="SUPFAM" id="SSF52833">
    <property type="entry name" value="Thioredoxin-like"/>
    <property type="match status" value="1"/>
</dbReference>
<dbReference type="GeneID" id="92876440"/>
<proteinExistence type="predicted"/>
<dbReference type="EMBL" id="CP002000">
    <property type="protein sequence ID" value="ADJ50533.1"/>
    <property type="molecule type" value="Genomic_DNA"/>
</dbReference>
<dbReference type="KEGG" id="amd:AMED_8842"/>
<name>A0A0H3DK25_AMYMU</name>
<accession>A0A0H3DK25</accession>
<dbReference type="AlphaFoldDB" id="A0A0H3DK25"/>
<evidence type="ECO:0000313" key="3">
    <source>
        <dbReference type="Proteomes" id="UP000000328"/>
    </source>
</evidence>
<gene>
    <name evidence="2" type="ordered locus">AMED_8842</name>
</gene>
<protein>
    <submittedName>
        <fullName evidence="2">Glutaredoxin-like protein</fullName>
    </submittedName>
</protein>
<dbReference type="PANTHER" id="PTHR34386">
    <property type="entry name" value="GLUTAREDOXIN"/>
    <property type="match status" value="1"/>
</dbReference>
<dbReference type="InterPro" id="IPR036249">
    <property type="entry name" value="Thioredoxin-like_sf"/>
</dbReference>